<dbReference type="InterPro" id="IPR022409">
    <property type="entry name" value="PKD/Chitinase_dom"/>
</dbReference>
<gene>
    <name evidence="2" type="ORF">IC235_15040</name>
</gene>
<dbReference type="SUPFAM" id="SSF49299">
    <property type="entry name" value="PKD domain"/>
    <property type="match status" value="3"/>
</dbReference>
<dbReference type="PROSITE" id="PS50093">
    <property type="entry name" value="PKD"/>
    <property type="match status" value="3"/>
</dbReference>
<feature type="domain" description="PKD" evidence="1">
    <location>
        <begin position="217"/>
        <end position="271"/>
    </location>
</feature>
<dbReference type="AlphaFoldDB" id="A0A927BE74"/>
<feature type="domain" description="PKD" evidence="1">
    <location>
        <begin position="47"/>
        <end position="95"/>
    </location>
</feature>
<feature type="domain" description="PKD" evidence="1">
    <location>
        <begin position="125"/>
        <end position="167"/>
    </location>
</feature>
<reference evidence="2" key="1">
    <citation type="submission" date="2020-09" db="EMBL/GenBank/DDBJ databases">
        <authorList>
            <person name="Kim M.K."/>
        </authorList>
    </citation>
    <scope>NUCLEOTIDE SEQUENCE</scope>
    <source>
        <strain evidence="2">BT664</strain>
    </source>
</reference>
<dbReference type="InterPro" id="IPR013783">
    <property type="entry name" value="Ig-like_fold"/>
</dbReference>
<name>A0A927BE74_9BACT</name>
<evidence type="ECO:0000259" key="1">
    <source>
        <dbReference type="PROSITE" id="PS50093"/>
    </source>
</evidence>
<proteinExistence type="predicted"/>
<dbReference type="Proteomes" id="UP000612233">
    <property type="component" value="Unassembled WGS sequence"/>
</dbReference>
<dbReference type="CDD" id="cd00146">
    <property type="entry name" value="PKD"/>
    <property type="match status" value="2"/>
</dbReference>
<evidence type="ECO:0000313" key="2">
    <source>
        <dbReference type="EMBL" id="MBD2769206.1"/>
    </source>
</evidence>
<evidence type="ECO:0000313" key="3">
    <source>
        <dbReference type="Proteomes" id="UP000612233"/>
    </source>
</evidence>
<dbReference type="EMBL" id="JACXAD010000017">
    <property type="protein sequence ID" value="MBD2769206.1"/>
    <property type="molecule type" value="Genomic_DNA"/>
</dbReference>
<comment type="caution">
    <text evidence="2">The sequence shown here is derived from an EMBL/GenBank/DDBJ whole genome shotgun (WGS) entry which is preliminary data.</text>
</comment>
<accession>A0A927BE74</accession>
<dbReference type="SMART" id="SM00089">
    <property type="entry name" value="PKD"/>
    <property type="match status" value="3"/>
</dbReference>
<sequence length="437" mass="47593">MMLLLCGCTKENPLPAKADFSYVVKDSNYSVPVRITFTNKSTGGERFKWTFEGGEPGRLDTEDPGTIVYNRPGIYQVQLTASNNDGESDVKKVVIKIDSAFNIHYIARFVTDSFPAATVRITNTSQGPETYQWTFAGGQPAAFSGPRPGNIVFADPGDHLISLTVSNGRKTQTKDTVLHVAPHLAAAFSVIPDFDDRDWEAPVKVYIANRSISATQYNWSAPGATVTSSTQRAPSFIYRDPGTYTITLVATNGKETQQTQQTIVVLPNTNLRVLNDVSFGINTAQNTTGCYFSTAKRKVYPKDSVVALGNAIDVVFYGLNAAFTYNRFVAPDMSLTVGLEPVPGGLHTQYINSLESCNCGVSFTPADFDAMTTDARLQATNFSESPAGLQPFTSTTVPRIILFKTAAGIKGAIKIKRYVSNGQQSYIVADLKYQKQP</sequence>
<organism evidence="2 3">
    <name type="scientific">Hymenobacter montanus</name>
    <dbReference type="NCBI Taxonomy" id="2771359"/>
    <lineage>
        <taxon>Bacteria</taxon>
        <taxon>Pseudomonadati</taxon>
        <taxon>Bacteroidota</taxon>
        <taxon>Cytophagia</taxon>
        <taxon>Cytophagales</taxon>
        <taxon>Hymenobacteraceae</taxon>
        <taxon>Hymenobacter</taxon>
    </lineage>
</organism>
<dbReference type="InterPro" id="IPR000601">
    <property type="entry name" value="PKD_dom"/>
</dbReference>
<protein>
    <submittedName>
        <fullName evidence="2">PKD domain-containing protein</fullName>
    </submittedName>
</protein>
<keyword evidence="3" id="KW-1185">Reference proteome</keyword>
<dbReference type="InterPro" id="IPR035986">
    <property type="entry name" value="PKD_dom_sf"/>
</dbReference>
<dbReference type="Gene3D" id="2.60.40.10">
    <property type="entry name" value="Immunoglobulins"/>
    <property type="match status" value="3"/>
</dbReference>
<dbReference type="Pfam" id="PF00801">
    <property type="entry name" value="PKD"/>
    <property type="match status" value="3"/>
</dbReference>